<dbReference type="GO" id="GO:0034605">
    <property type="term" value="P:cellular response to heat"/>
    <property type="evidence" value="ECO:0007669"/>
    <property type="project" value="TreeGrafter"/>
</dbReference>
<dbReference type="InterPro" id="IPR025662">
    <property type="entry name" value="Sigma_54_int_dom_ATP-bd_1"/>
</dbReference>
<dbReference type="InterPro" id="IPR003593">
    <property type="entry name" value="AAA+_ATPase"/>
</dbReference>
<gene>
    <name evidence="7" type="ORF">A2042_03045</name>
</gene>
<dbReference type="GO" id="GO:0005737">
    <property type="term" value="C:cytoplasm"/>
    <property type="evidence" value="ECO:0007669"/>
    <property type="project" value="TreeGrafter"/>
</dbReference>
<evidence type="ECO:0000313" key="8">
    <source>
        <dbReference type="Proteomes" id="UP000178526"/>
    </source>
</evidence>
<proteinExistence type="predicted"/>
<dbReference type="Gene3D" id="1.10.8.60">
    <property type="match status" value="2"/>
</dbReference>
<evidence type="ECO:0000256" key="1">
    <source>
        <dbReference type="ARBA" id="ARBA00022737"/>
    </source>
</evidence>
<dbReference type="CDD" id="cd00009">
    <property type="entry name" value="AAA"/>
    <property type="match status" value="1"/>
</dbReference>
<evidence type="ECO:0000256" key="3">
    <source>
        <dbReference type="ARBA" id="ARBA00022840"/>
    </source>
</evidence>
<keyword evidence="1 5" id="KW-0677">Repeat</keyword>
<evidence type="ECO:0000256" key="5">
    <source>
        <dbReference type="PROSITE-ProRule" id="PRU01251"/>
    </source>
</evidence>
<evidence type="ECO:0000256" key="4">
    <source>
        <dbReference type="ARBA" id="ARBA00023186"/>
    </source>
</evidence>
<protein>
    <recommendedName>
        <fullName evidence="6">Clp R domain-containing protein</fullName>
    </recommendedName>
</protein>
<dbReference type="EMBL" id="MGDB01000137">
    <property type="protein sequence ID" value="OGL38762.1"/>
    <property type="molecule type" value="Genomic_DNA"/>
</dbReference>
<dbReference type="PROSITE" id="PS51903">
    <property type="entry name" value="CLP_R"/>
    <property type="match status" value="1"/>
</dbReference>
<dbReference type="Pfam" id="PF02861">
    <property type="entry name" value="Clp_N"/>
    <property type="match status" value="1"/>
</dbReference>
<dbReference type="InterPro" id="IPR001270">
    <property type="entry name" value="ClpA/B"/>
</dbReference>
<dbReference type="InterPro" id="IPR004176">
    <property type="entry name" value="Clp_R_N"/>
</dbReference>
<dbReference type="Proteomes" id="UP000178526">
    <property type="component" value="Unassembled WGS sequence"/>
</dbReference>
<keyword evidence="4" id="KW-0143">Chaperone</keyword>
<dbReference type="PANTHER" id="PTHR11638">
    <property type="entry name" value="ATP-DEPENDENT CLP PROTEASE"/>
    <property type="match status" value="1"/>
</dbReference>
<dbReference type="Gene3D" id="3.40.50.300">
    <property type="entry name" value="P-loop containing nucleotide triphosphate hydrolases"/>
    <property type="match status" value="2"/>
</dbReference>
<dbReference type="SMART" id="SM01086">
    <property type="entry name" value="ClpB_D2-small"/>
    <property type="match status" value="1"/>
</dbReference>
<evidence type="ECO:0000259" key="6">
    <source>
        <dbReference type="PROSITE" id="PS51903"/>
    </source>
</evidence>
<evidence type="ECO:0000313" key="7">
    <source>
        <dbReference type="EMBL" id="OGL38762.1"/>
    </source>
</evidence>
<comment type="caution">
    <text evidence="7">The sequence shown here is derived from an EMBL/GenBank/DDBJ whole genome shotgun (WGS) entry which is preliminary data.</text>
</comment>
<dbReference type="SUPFAM" id="SSF52540">
    <property type="entry name" value="P-loop containing nucleoside triphosphate hydrolases"/>
    <property type="match status" value="2"/>
</dbReference>
<dbReference type="InterPro" id="IPR027417">
    <property type="entry name" value="P-loop_NTPase"/>
</dbReference>
<feature type="domain" description="Clp R" evidence="6">
    <location>
        <begin position="4"/>
        <end position="151"/>
    </location>
</feature>
<dbReference type="PRINTS" id="PR00300">
    <property type="entry name" value="CLPPROTEASEA"/>
</dbReference>
<evidence type="ECO:0000256" key="2">
    <source>
        <dbReference type="ARBA" id="ARBA00022741"/>
    </source>
</evidence>
<organism evidence="7 8">
    <name type="scientific">Candidatus Schekmanbacteria bacterium GWA2_38_11</name>
    <dbReference type="NCBI Taxonomy" id="1817876"/>
    <lineage>
        <taxon>Bacteria</taxon>
        <taxon>Candidatus Schekmaniibacteriota</taxon>
    </lineage>
</organism>
<keyword evidence="2" id="KW-0547">Nucleotide-binding</keyword>
<sequence>MIELENLRGMLSESGQKALSLAIEESQKRGQNYLGIEHLFLALTEVEKSLFFDVMAELHLNPSIIIHALNQHLNIAKLYSGEEMKVLPATKNIFRQAWDDAQSSGRKTVEATDLLIAIFQESHGMLVKIIRSLGIEPSIIVEKITHKVRTREEKGEEFKKKYELPPYLKHFGINLNKLARLDKLPPIIGREEEIRQVMEILYHKERANSVMIIGESGVGKTAIAEGLAKKIELSPQNIPPRLRNCQIINLQMNTIVAGTMFRGMFEDRIQNIINELKERPNLILFVDEAHSLIGAGSAMGVPSDAANIFKSSLARGEIRIIGATTATEYKAYIQEDEALSRRFRAVSIKEPTIEEAREIVLGVKPRLERNYSVKISEEAIDTVLEMSPRYMRSLRLPDKAIGWLDTAAVKVEINRLDRPVTKDDVIEVISQEADIPRDMIFRDTTDRFKDIEKELSRRVVGQKEAISALANRLRLNKGPLKENFDKPDGVLLFLGPTGVGKTEMSKALAKFLFGDEKKMIRLDMSEYRDSAISVDKLIGMPRGIVGSERGGILTNQVKDNPLSVLLLDEMEKANSYVLNIFLQIFDEGWITDGRGKKVYFSDTIIIMTSNFAAEKFKRLTKPFGFLSDVQQFDSVKKEVLKEVENTFSPEFINRIDDIIVFSPLTEEEIKEITKIYLSKINEFLITQGKEMMVEERVIEILTKIGFSIKYGARFLKRTIDEKVKIPITLNWKKSSKFLVSVKGEEIVVDWEH</sequence>
<dbReference type="PANTHER" id="PTHR11638:SF18">
    <property type="entry name" value="HEAT SHOCK PROTEIN 104"/>
    <property type="match status" value="1"/>
</dbReference>
<dbReference type="SUPFAM" id="SSF81923">
    <property type="entry name" value="Double Clp-N motif"/>
    <property type="match status" value="1"/>
</dbReference>
<dbReference type="InterPro" id="IPR003959">
    <property type="entry name" value="ATPase_AAA_core"/>
</dbReference>
<dbReference type="CDD" id="cd19499">
    <property type="entry name" value="RecA-like_ClpB_Hsp104-like"/>
    <property type="match status" value="1"/>
</dbReference>
<dbReference type="PROSITE" id="PS00675">
    <property type="entry name" value="SIGMA54_INTERACT_1"/>
    <property type="match status" value="1"/>
</dbReference>
<name>A0A1F7RB41_9BACT</name>
<dbReference type="GO" id="GO:0016887">
    <property type="term" value="F:ATP hydrolysis activity"/>
    <property type="evidence" value="ECO:0007669"/>
    <property type="project" value="InterPro"/>
</dbReference>
<accession>A0A1F7RB41</accession>
<dbReference type="SMART" id="SM00382">
    <property type="entry name" value="AAA"/>
    <property type="match status" value="2"/>
</dbReference>
<dbReference type="GO" id="GO:0005524">
    <property type="term" value="F:ATP binding"/>
    <property type="evidence" value="ECO:0007669"/>
    <property type="project" value="UniProtKB-KW"/>
</dbReference>
<dbReference type="AlphaFoldDB" id="A0A1F7RB41"/>
<dbReference type="Pfam" id="PF00004">
    <property type="entry name" value="AAA"/>
    <property type="match status" value="1"/>
</dbReference>
<dbReference type="InterPro" id="IPR050130">
    <property type="entry name" value="ClpA_ClpB"/>
</dbReference>
<dbReference type="InterPro" id="IPR036628">
    <property type="entry name" value="Clp_N_dom_sf"/>
</dbReference>
<dbReference type="Pfam" id="PF07724">
    <property type="entry name" value="AAA_2"/>
    <property type="match status" value="1"/>
</dbReference>
<dbReference type="Gene3D" id="1.10.1780.10">
    <property type="entry name" value="Clp, N-terminal domain"/>
    <property type="match status" value="1"/>
</dbReference>
<reference evidence="7 8" key="1">
    <citation type="journal article" date="2016" name="Nat. Commun.">
        <title>Thousands of microbial genomes shed light on interconnected biogeochemical processes in an aquifer system.</title>
        <authorList>
            <person name="Anantharaman K."/>
            <person name="Brown C.T."/>
            <person name="Hug L.A."/>
            <person name="Sharon I."/>
            <person name="Castelle C.J."/>
            <person name="Probst A.J."/>
            <person name="Thomas B.C."/>
            <person name="Singh A."/>
            <person name="Wilkins M.J."/>
            <person name="Karaoz U."/>
            <person name="Brodie E.L."/>
            <person name="Williams K.H."/>
            <person name="Hubbard S.S."/>
            <person name="Banfield J.F."/>
        </authorList>
    </citation>
    <scope>NUCLEOTIDE SEQUENCE [LARGE SCALE GENOMIC DNA]</scope>
</reference>
<keyword evidence="3" id="KW-0067">ATP-binding</keyword>
<dbReference type="Pfam" id="PF10431">
    <property type="entry name" value="ClpB_D2-small"/>
    <property type="match status" value="1"/>
</dbReference>
<dbReference type="InterPro" id="IPR019489">
    <property type="entry name" value="Clp_ATPase_C"/>
</dbReference>
<dbReference type="Pfam" id="PF17871">
    <property type="entry name" value="AAA_lid_9"/>
    <property type="match status" value="1"/>
</dbReference>
<dbReference type="InterPro" id="IPR041546">
    <property type="entry name" value="ClpA/ClpB_AAA_lid"/>
</dbReference>